<feature type="region of interest" description="Disordered" evidence="1">
    <location>
        <begin position="310"/>
        <end position="336"/>
    </location>
</feature>
<reference evidence="2" key="1">
    <citation type="submission" date="2021-02" db="EMBL/GenBank/DDBJ databases">
        <authorList>
            <person name="Dougan E. K."/>
            <person name="Rhodes N."/>
            <person name="Thang M."/>
            <person name="Chan C."/>
        </authorList>
    </citation>
    <scope>NUCLEOTIDE SEQUENCE</scope>
</reference>
<sequence>VVKSQPPAAVWVGADALKVLAGPALSSLAYNPEKEDFDIDSSSSPAGRTQDEAVRAHEQKAAALLRQQRPVAALAELEAALCLCEKRGLEPASTIRRRWQQLASSAVSWSLDFLAEAGLPGDYQQGGLQASDQALEMLCLAEMLTRKEVAETFGASGSTRSFLRALAHAGLGGYYYLRQKPCAALRFLEQAASGQARWVHPAVLLNLSTVHAVLQEAGAALAALDQAVLAIRSATGRLCGEGMQEVEAAAGAARAAVTAVLGPAGDEDGNGRSAPHGAEAMFALDPFGHSLVGEESSRILPGCSLEGASTGQAFGGSAPRQKPGQSRGLGLVSKSSSSNCRQGDCEVDAAVARTLLVAKVLLWPWPEFREQEAVASGAVASTMPAGAYGAVEQSKDGLQGRIAGIAGPGIAVHAAKLKKAWPQWGKPLLPSDAPGAGLVLRECLLLSFLHAAAALAQCCTEPRYRIWVVPPLREGLALAIVLFGPKHPLALKLINACQKVQRPQKAEMPPPGRPPSGGAATGRCRGPGTNDPPRQAGRPRPSSVQSSRSSNPRRAQSPGVAKGPVSGCSTPGSRAPSPGFRSEKPVEASRHETPRGRTNRVAKAATGSTLDLESQTGVLYMQVNFPKSGHGRPERRPVSPLDRSSPSPRARSSERHLDMQLESAQRRRRVLQASGSDFRRPMSAAEPVAGGGLGRQLKARASG</sequence>
<evidence type="ECO:0000313" key="2">
    <source>
        <dbReference type="EMBL" id="CAE8716727.1"/>
    </source>
</evidence>
<accession>A0A813L4X5</accession>
<feature type="non-terminal residue" evidence="2">
    <location>
        <position position="1"/>
    </location>
</feature>
<feature type="region of interest" description="Disordered" evidence="1">
    <location>
        <begin position="502"/>
        <end position="703"/>
    </location>
</feature>
<feature type="compositionally biased region" description="Basic and acidic residues" evidence="1">
    <location>
        <begin position="581"/>
        <end position="595"/>
    </location>
</feature>
<evidence type="ECO:0000313" key="3">
    <source>
        <dbReference type="Proteomes" id="UP000626109"/>
    </source>
</evidence>
<feature type="compositionally biased region" description="Low complexity" evidence="1">
    <location>
        <begin position="638"/>
        <end position="650"/>
    </location>
</feature>
<feature type="compositionally biased region" description="Polar residues" evidence="1">
    <location>
        <begin position="606"/>
        <end position="617"/>
    </location>
</feature>
<gene>
    <name evidence="2" type="ORF">PGLA2088_LOCUS39188</name>
</gene>
<dbReference type="AlphaFoldDB" id="A0A813L4X5"/>
<feature type="non-terminal residue" evidence="2">
    <location>
        <position position="703"/>
    </location>
</feature>
<dbReference type="Proteomes" id="UP000626109">
    <property type="component" value="Unassembled WGS sequence"/>
</dbReference>
<comment type="caution">
    <text evidence="2">The sequence shown here is derived from an EMBL/GenBank/DDBJ whole genome shotgun (WGS) entry which is preliminary data.</text>
</comment>
<dbReference type="EMBL" id="CAJNNW010033026">
    <property type="protein sequence ID" value="CAE8716727.1"/>
    <property type="molecule type" value="Genomic_DNA"/>
</dbReference>
<feature type="compositionally biased region" description="Low complexity" evidence="1">
    <location>
        <begin position="538"/>
        <end position="554"/>
    </location>
</feature>
<protein>
    <submittedName>
        <fullName evidence="2">Uncharacterized protein</fullName>
    </submittedName>
</protein>
<organism evidence="2 3">
    <name type="scientific">Polarella glacialis</name>
    <name type="common">Dinoflagellate</name>
    <dbReference type="NCBI Taxonomy" id="89957"/>
    <lineage>
        <taxon>Eukaryota</taxon>
        <taxon>Sar</taxon>
        <taxon>Alveolata</taxon>
        <taxon>Dinophyceae</taxon>
        <taxon>Suessiales</taxon>
        <taxon>Suessiaceae</taxon>
        <taxon>Polarella</taxon>
    </lineage>
</organism>
<evidence type="ECO:0000256" key="1">
    <source>
        <dbReference type="SAM" id="MobiDB-lite"/>
    </source>
</evidence>
<name>A0A813L4X5_POLGL</name>
<proteinExistence type="predicted"/>
<feature type="region of interest" description="Disordered" evidence="1">
    <location>
        <begin position="35"/>
        <end position="55"/>
    </location>
</feature>